<evidence type="ECO:0000313" key="1">
    <source>
        <dbReference type="EMBL" id="GGH74403.1"/>
    </source>
</evidence>
<evidence type="ECO:0000313" key="2">
    <source>
        <dbReference type="Proteomes" id="UP000656813"/>
    </source>
</evidence>
<sequence length="70" mass="8388">MRQNPEWYHKLSRHPEAIQEIKAQADDYFGRSMKKKIEQFGEYLGMLNMFMEMTSLMEEDKSPVAEQTKE</sequence>
<reference evidence="1" key="2">
    <citation type="submission" date="2020-09" db="EMBL/GenBank/DDBJ databases">
        <authorList>
            <person name="Sun Q."/>
            <person name="Zhou Y."/>
        </authorList>
    </citation>
    <scope>NUCLEOTIDE SEQUENCE</scope>
    <source>
        <strain evidence="1">CGMCC 1.12777</strain>
    </source>
</reference>
<dbReference type="EMBL" id="BMFV01000001">
    <property type="protein sequence ID" value="GGH74403.1"/>
    <property type="molecule type" value="Genomic_DNA"/>
</dbReference>
<dbReference type="Pfam" id="PF14003">
    <property type="entry name" value="YlbE"/>
    <property type="match status" value="1"/>
</dbReference>
<accession>A0A8J2ZSX6</accession>
<keyword evidence="2" id="KW-1185">Reference proteome</keyword>
<gene>
    <name evidence="1" type="ORF">GCM10007096_02600</name>
</gene>
<proteinExistence type="predicted"/>
<organism evidence="1 2">
    <name type="scientific">Pullulanibacillus pueri</name>
    <dbReference type="NCBI Taxonomy" id="1437324"/>
    <lineage>
        <taxon>Bacteria</taxon>
        <taxon>Bacillati</taxon>
        <taxon>Bacillota</taxon>
        <taxon>Bacilli</taxon>
        <taxon>Bacillales</taxon>
        <taxon>Sporolactobacillaceae</taxon>
        <taxon>Pullulanibacillus</taxon>
    </lineage>
</organism>
<dbReference type="InterPro" id="IPR025613">
    <property type="entry name" value="YlbE"/>
</dbReference>
<protein>
    <recommendedName>
        <fullName evidence="3">YlbE-like protein</fullName>
    </recommendedName>
</protein>
<reference evidence="1" key="1">
    <citation type="journal article" date="2014" name="Int. J. Syst. Evol. Microbiol.">
        <title>Complete genome sequence of Corynebacterium casei LMG S-19264T (=DSM 44701T), isolated from a smear-ripened cheese.</title>
        <authorList>
            <consortium name="US DOE Joint Genome Institute (JGI-PGF)"/>
            <person name="Walter F."/>
            <person name="Albersmeier A."/>
            <person name="Kalinowski J."/>
            <person name="Ruckert C."/>
        </authorList>
    </citation>
    <scope>NUCLEOTIDE SEQUENCE</scope>
    <source>
        <strain evidence="1">CGMCC 1.12777</strain>
    </source>
</reference>
<name>A0A8J2ZSX6_9BACL</name>
<comment type="caution">
    <text evidence="1">The sequence shown here is derived from an EMBL/GenBank/DDBJ whole genome shotgun (WGS) entry which is preliminary data.</text>
</comment>
<evidence type="ECO:0008006" key="3">
    <source>
        <dbReference type="Google" id="ProtNLM"/>
    </source>
</evidence>
<dbReference type="Proteomes" id="UP000656813">
    <property type="component" value="Unassembled WGS sequence"/>
</dbReference>
<dbReference type="AlphaFoldDB" id="A0A8J2ZSX6"/>